<proteinExistence type="predicted"/>
<sequence>MNVPVSILGMGRKSVDQKLIALELKMVRVGIHSQILSLGIAFPDYVIKISEIQPNFFILLEKELQEIFKRNALPHYLLRLKTSGEPISLAELAGTLHFWKPNKNISRMESSPPHFAREQGPSLVPAGRSKSLSFPAQEQHDTGIEQSIVLCAFICLFISFCFHGREGREAAEQSGLG</sequence>
<gene>
    <name evidence="1" type="ORF">CEXT_745181</name>
</gene>
<keyword evidence="2" id="KW-1185">Reference proteome</keyword>
<comment type="caution">
    <text evidence="1">The sequence shown here is derived from an EMBL/GenBank/DDBJ whole genome shotgun (WGS) entry which is preliminary data.</text>
</comment>
<accession>A0AAV4VUQ9</accession>
<dbReference type="Proteomes" id="UP001054945">
    <property type="component" value="Unassembled WGS sequence"/>
</dbReference>
<evidence type="ECO:0000313" key="2">
    <source>
        <dbReference type="Proteomes" id="UP001054945"/>
    </source>
</evidence>
<organism evidence="1 2">
    <name type="scientific">Caerostris extrusa</name>
    <name type="common">Bark spider</name>
    <name type="synonym">Caerostris bankana</name>
    <dbReference type="NCBI Taxonomy" id="172846"/>
    <lineage>
        <taxon>Eukaryota</taxon>
        <taxon>Metazoa</taxon>
        <taxon>Ecdysozoa</taxon>
        <taxon>Arthropoda</taxon>
        <taxon>Chelicerata</taxon>
        <taxon>Arachnida</taxon>
        <taxon>Araneae</taxon>
        <taxon>Araneomorphae</taxon>
        <taxon>Entelegynae</taxon>
        <taxon>Araneoidea</taxon>
        <taxon>Araneidae</taxon>
        <taxon>Caerostris</taxon>
    </lineage>
</organism>
<dbReference type="AlphaFoldDB" id="A0AAV4VUQ9"/>
<dbReference type="EMBL" id="BPLR01015103">
    <property type="protein sequence ID" value="GIY73595.1"/>
    <property type="molecule type" value="Genomic_DNA"/>
</dbReference>
<reference evidence="1 2" key="1">
    <citation type="submission" date="2021-06" db="EMBL/GenBank/DDBJ databases">
        <title>Caerostris extrusa draft genome.</title>
        <authorList>
            <person name="Kono N."/>
            <person name="Arakawa K."/>
        </authorList>
    </citation>
    <scope>NUCLEOTIDE SEQUENCE [LARGE SCALE GENOMIC DNA]</scope>
</reference>
<protein>
    <submittedName>
        <fullName evidence="1">Uncharacterized protein</fullName>
    </submittedName>
</protein>
<name>A0AAV4VUQ9_CAEEX</name>
<evidence type="ECO:0000313" key="1">
    <source>
        <dbReference type="EMBL" id="GIY73595.1"/>
    </source>
</evidence>